<dbReference type="GO" id="GO:0005886">
    <property type="term" value="C:plasma membrane"/>
    <property type="evidence" value="ECO:0007669"/>
    <property type="project" value="UniProtKB-SubCell"/>
</dbReference>
<dbReference type="PANTHER" id="PTHR23517">
    <property type="entry name" value="RESISTANCE PROTEIN MDTM, PUTATIVE-RELATED-RELATED"/>
    <property type="match status" value="1"/>
</dbReference>
<dbReference type="PROSITE" id="PS01023">
    <property type="entry name" value="PTR2_2"/>
    <property type="match status" value="1"/>
</dbReference>
<dbReference type="InterPro" id="IPR000109">
    <property type="entry name" value="POT_fam"/>
</dbReference>
<keyword evidence="6 9" id="KW-1133">Transmembrane helix</keyword>
<evidence type="ECO:0000256" key="5">
    <source>
        <dbReference type="ARBA" id="ARBA00022856"/>
    </source>
</evidence>
<evidence type="ECO:0000256" key="9">
    <source>
        <dbReference type="SAM" id="Phobius"/>
    </source>
</evidence>
<gene>
    <name evidence="10" type="ORF">DDZ15_11795</name>
</gene>
<dbReference type="InterPro" id="IPR018456">
    <property type="entry name" value="PTR2_symporter_CS"/>
</dbReference>
<evidence type="ECO:0000313" key="10">
    <source>
        <dbReference type="EMBL" id="PWN05864.1"/>
    </source>
</evidence>
<feature type="transmembrane region" description="Helical" evidence="9">
    <location>
        <begin position="344"/>
        <end position="364"/>
    </location>
</feature>
<keyword evidence="2 8" id="KW-0813">Transport</keyword>
<organism evidence="10 11">
    <name type="scientific">Rhodohalobacter mucosus</name>
    <dbReference type="NCBI Taxonomy" id="2079485"/>
    <lineage>
        <taxon>Bacteria</taxon>
        <taxon>Pseudomonadati</taxon>
        <taxon>Balneolota</taxon>
        <taxon>Balneolia</taxon>
        <taxon>Balneolales</taxon>
        <taxon>Balneolaceae</taxon>
        <taxon>Rhodohalobacter</taxon>
    </lineage>
</organism>
<dbReference type="Proteomes" id="UP000245533">
    <property type="component" value="Unassembled WGS sequence"/>
</dbReference>
<dbReference type="InterPro" id="IPR050171">
    <property type="entry name" value="MFS_Transporters"/>
</dbReference>
<feature type="transmembrane region" description="Helical" evidence="9">
    <location>
        <begin position="119"/>
        <end position="146"/>
    </location>
</feature>
<evidence type="ECO:0000313" key="11">
    <source>
        <dbReference type="Proteomes" id="UP000245533"/>
    </source>
</evidence>
<evidence type="ECO:0000256" key="2">
    <source>
        <dbReference type="ARBA" id="ARBA00022448"/>
    </source>
</evidence>
<keyword evidence="5" id="KW-0653">Protein transport</keyword>
<name>A0A316TU70_9BACT</name>
<dbReference type="PROSITE" id="PS01022">
    <property type="entry name" value="PTR2_1"/>
    <property type="match status" value="1"/>
</dbReference>
<comment type="subcellular location">
    <subcellularLocation>
        <location evidence="1">Cell membrane</location>
        <topology evidence="1">Multi-pass membrane protein</topology>
    </subcellularLocation>
    <subcellularLocation>
        <location evidence="8">Membrane</location>
        <topology evidence="8">Multi-pass membrane protein</topology>
    </subcellularLocation>
</comment>
<evidence type="ECO:0000256" key="7">
    <source>
        <dbReference type="ARBA" id="ARBA00023136"/>
    </source>
</evidence>
<dbReference type="InterPro" id="IPR005279">
    <property type="entry name" value="Dipep/tripep_permease"/>
</dbReference>
<dbReference type="Pfam" id="PF00854">
    <property type="entry name" value="PTR2"/>
    <property type="match status" value="1"/>
</dbReference>
<feature type="transmembrane region" description="Helical" evidence="9">
    <location>
        <begin position="480"/>
        <end position="497"/>
    </location>
</feature>
<feature type="transmembrane region" description="Helical" evidence="9">
    <location>
        <begin position="376"/>
        <end position="397"/>
    </location>
</feature>
<feature type="transmembrane region" description="Helical" evidence="9">
    <location>
        <begin position="96"/>
        <end position="113"/>
    </location>
</feature>
<keyword evidence="4 8" id="KW-0812">Transmembrane</keyword>
<accession>A0A316TU70</accession>
<evidence type="ECO:0000256" key="6">
    <source>
        <dbReference type="ARBA" id="ARBA00022989"/>
    </source>
</evidence>
<evidence type="ECO:0000256" key="3">
    <source>
        <dbReference type="ARBA" id="ARBA00022475"/>
    </source>
</evidence>
<dbReference type="NCBIfam" id="TIGR00924">
    <property type="entry name" value="yjdL_sub1_fam"/>
    <property type="match status" value="1"/>
</dbReference>
<keyword evidence="7 9" id="KW-0472">Membrane</keyword>
<comment type="similarity">
    <text evidence="8">Belongs to the major facilitator superfamily. Proton-dependent oligopeptide transporter (POT/PTR) (TC 2.A.17) family.</text>
</comment>
<dbReference type="RefSeq" id="WP_109647307.1">
    <property type="nucleotide sequence ID" value="NZ_QGGB01000008.1"/>
</dbReference>
<dbReference type="Gene3D" id="1.20.1250.20">
    <property type="entry name" value="MFS general substrate transporter like domains"/>
    <property type="match status" value="1"/>
</dbReference>
<feature type="transmembrane region" description="Helical" evidence="9">
    <location>
        <begin position="409"/>
        <end position="430"/>
    </location>
</feature>
<dbReference type="GO" id="GO:0006857">
    <property type="term" value="P:oligopeptide transport"/>
    <property type="evidence" value="ECO:0007669"/>
    <property type="project" value="InterPro"/>
</dbReference>
<feature type="transmembrane region" description="Helical" evidence="9">
    <location>
        <begin position="442"/>
        <end position="460"/>
    </location>
</feature>
<feature type="transmembrane region" description="Helical" evidence="9">
    <location>
        <begin position="261"/>
        <end position="283"/>
    </location>
</feature>
<dbReference type="PANTHER" id="PTHR23517:SF15">
    <property type="entry name" value="PROTON-DEPENDENT OLIGOPEPTIDE FAMILY TRANSPORT PROTEIN"/>
    <property type="match status" value="1"/>
</dbReference>
<sequence>MKDSGNSDGTSQYSHSFFGHPRGLATLFFTEMWERFSYYGMRAILVLFMVDAINRGGLGLDDRTATAIYGLYTMFVYLLALPGGWLADKFFGLRNAIWYGGIIITLGHFSMAIPGNTTFYLGLILIVIGTGLLKPNISSIVGGLYADDEQARRDAGFSIFYMGINIGAFIAPLVTGYLGEGINWHYGFGAAGVGMLLGLIQYKATEKYLGDVGAAPEVTDSPENRDKLFRKIKIGLWATGVLFVMLFAAVSGGYITINPVAIADASGLVIFILVLAYFAYIYIAEELTGDEKKKIGVIAALFVFSAIFWSGFEQAGSSLNLFAERYTDREIFGWLMPASWLQSVNPIFIITLAPVFGWLWVWLAKKNLEPSTPAKFALGLIFLGFGFLVMMFASYYVVGGNQVLPTWLIMTYLLHTTGELCLSPVGLSAVTKLAPKKLVGQMMGIWFMSIAFGNLIAGRIAGQFDDQAIQADPTLLPDLFWIIVMTTVGGGIILLLFSKPIRKLMGNIH</sequence>
<dbReference type="AlphaFoldDB" id="A0A316TU70"/>
<proteinExistence type="inferred from homology"/>
<keyword evidence="5" id="KW-0571">Peptide transport</keyword>
<feature type="transmembrane region" description="Helical" evidence="9">
    <location>
        <begin position="295"/>
        <end position="312"/>
    </location>
</feature>
<feature type="transmembrane region" description="Helical" evidence="9">
    <location>
        <begin position="234"/>
        <end position="255"/>
    </location>
</feature>
<feature type="transmembrane region" description="Helical" evidence="9">
    <location>
        <begin position="158"/>
        <end position="178"/>
    </location>
</feature>
<dbReference type="InterPro" id="IPR036259">
    <property type="entry name" value="MFS_trans_sf"/>
</dbReference>
<dbReference type="CDD" id="cd17346">
    <property type="entry name" value="MFS_DtpA_like"/>
    <property type="match status" value="1"/>
</dbReference>
<feature type="transmembrane region" description="Helical" evidence="9">
    <location>
        <begin position="66"/>
        <end position="87"/>
    </location>
</feature>
<evidence type="ECO:0000256" key="1">
    <source>
        <dbReference type="ARBA" id="ARBA00004651"/>
    </source>
</evidence>
<keyword evidence="3" id="KW-1003">Cell membrane</keyword>
<dbReference type="OrthoDB" id="9772725at2"/>
<keyword evidence="11" id="KW-1185">Reference proteome</keyword>
<dbReference type="SUPFAM" id="SSF103473">
    <property type="entry name" value="MFS general substrate transporter"/>
    <property type="match status" value="1"/>
</dbReference>
<evidence type="ECO:0000256" key="4">
    <source>
        <dbReference type="ARBA" id="ARBA00022692"/>
    </source>
</evidence>
<protein>
    <submittedName>
        <fullName evidence="10">MFS transporter</fullName>
    </submittedName>
</protein>
<dbReference type="EMBL" id="QGGB01000008">
    <property type="protein sequence ID" value="PWN05864.1"/>
    <property type="molecule type" value="Genomic_DNA"/>
</dbReference>
<evidence type="ECO:0000256" key="8">
    <source>
        <dbReference type="RuleBase" id="RU003755"/>
    </source>
</evidence>
<feature type="transmembrane region" description="Helical" evidence="9">
    <location>
        <begin position="184"/>
        <end position="202"/>
    </location>
</feature>
<dbReference type="GO" id="GO:1904680">
    <property type="term" value="F:peptide transmembrane transporter activity"/>
    <property type="evidence" value="ECO:0007669"/>
    <property type="project" value="InterPro"/>
</dbReference>
<reference evidence="10 11" key="1">
    <citation type="submission" date="2018-05" db="EMBL/GenBank/DDBJ databases">
        <title>Rhodohalobacter halophilus gen. nov., sp. nov., a moderately halophilic member of the family Balneolaceae.</title>
        <authorList>
            <person name="Liu Z.-W."/>
        </authorList>
    </citation>
    <scope>NUCLEOTIDE SEQUENCE [LARGE SCALE GENOMIC DNA]</scope>
    <source>
        <strain evidence="10 11">8A47</strain>
    </source>
</reference>
<comment type="caution">
    <text evidence="10">The sequence shown here is derived from an EMBL/GenBank/DDBJ whole genome shotgun (WGS) entry which is preliminary data.</text>
</comment>